<accession>A0ABR0VQZ7</accession>
<evidence type="ECO:0000259" key="2">
    <source>
        <dbReference type="Pfam" id="PF03732"/>
    </source>
</evidence>
<dbReference type="InterPro" id="IPR005162">
    <property type="entry name" value="Retrotrans_gag_dom"/>
</dbReference>
<sequence length="428" mass="48879">MKRDGIEIKLLEQIAGLNSDMTEQLNGINGKYDHLTSTLAAIQLQLLNLHKGKGQLDEESILGAPYPGPATAGNQTRTQQSPKRMQMEQQGVHMISPLPKLDFPRFDGTYPRSWILKCEGYFRLIPNIPDSQKVILASMHFEGRVAQWYQNFAMKQGELTWHQFLEVIAARFEELKESKVIAEFNKLKQTGSYTDYWSEELQAFITMFEPTTLHQTIELGRKQLLTLDAITRKLKYPSKSFNSSFHNFRRPDTPFSQTPKPNPVLPQRPPIKMLTVSEMAARREKGLCYNCDEQFTFGHRCKQMITYMIMTEEEELSYSCPSPEDQQELNELIQQMEEIQMTLNAISGEDGITTMRLYGECGKHKLHILIDSGSTLSFIQSATARKLGCNLEPAKPLLVKVAMGREWSVLRRLLISNGTCKGMNLPIH</sequence>
<keyword evidence="4" id="KW-1185">Reference proteome</keyword>
<dbReference type="InterPro" id="IPR021109">
    <property type="entry name" value="Peptidase_aspartic_dom_sf"/>
</dbReference>
<protein>
    <recommendedName>
        <fullName evidence="2">Retrotransposon gag domain-containing protein</fullName>
    </recommendedName>
</protein>
<feature type="compositionally biased region" description="Pro residues" evidence="1">
    <location>
        <begin position="260"/>
        <end position="269"/>
    </location>
</feature>
<dbReference type="PROSITE" id="PS00141">
    <property type="entry name" value="ASP_PROTEASE"/>
    <property type="match status" value="1"/>
</dbReference>
<comment type="caution">
    <text evidence="3">The sequence shown here is derived from an EMBL/GenBank/DDBJ whole genome shotgun (WGS) entry which is preliminary data.</text>
</comment>
<reference evidence="3 4" key="1">
    <citation type="journal article" date="2021" name="Comput. Struct. Biotechnol. J.">
        <title>De novo genome assembly of the potent medicinal plant Rehmannia glutinosa using nanopore technology.</title>
        <authorList>
            <person name="Ma L."/>
            <person name="Dong C."/>
            <person name="Song C."/>
            <person name="Wang X."/>
            <person name="Zheng X."/>
            <person name="Niu Y."/>
            <person name="Chen S."/>
            <person name="Feng W."/>
        </authorList>
    </citation>
    <scope>NUCLEOTIDE SEQUENCE [LARGE SCALE GENOMIC DNA]</scope>
    <source>
        <tissue evidence="3">Leaves</tissue>
    </source>
</reference>
<evidence type="ECO:0000313" key="4">
    <source>
        <dbReference type="Proteomes" id="UP001318860"/>
    </source>
</evidence>
<dbReference type="Pfam" id="PF03732">
    <property type="entry name" value="Retrotrans_gag"/>
    <property type="match status" value="1"/>
</dbReference>
<dbReference type="InterPro" id="IPR001969">
    <property type="entry name" value="Aspartic_peptidase_AS"/>
</dbReference>
<evidence type="ECO:0000313" key="3">
    <source>
        <dbReference type="EMBL" id="KAK6136529.1"/>
    </source>
</evidence>
<dbReference type="Gene3D" id="2.40.70.10">
    <property type="entry name" value="Acid Proteases"/>
    <property type="match status" value="1"/>
</dbReference>
<name>A0ABR0VQZ7_REHGL</name>
<proteinExistence type="predicted"/>
<feature type="domain" description="Retrotransposon gag" evidence="2">
    <location>
        <begin position="136"/>
        <end position="199"/>
    </location>
</feature>
<organism evidence="3 4">
    <name type="scientific">Rehmannia glutinosa</name>
    <name type="common">Chinese foxglove</name>
    <dbReference type="NCBI Taxonomy" id="99300"/>
    <lineage>
        <taxon>Eukaryota</taxon>
        <taxon>Viridiplantae</taxon>
        <taxon>Streptophyta</taxon>
        <taxon>Embryophyta</taxon>
        <taxon>Tracheophyta</taxon>
        <taxon>Spermatophyta</taxon>
        <taxon>Magnoliopsida</taxon>
        <taxon>eudicotyledons</taxon>
        <taxon>Gunneridae</taxon>
        <taxon>Pentapetalae</taxon>
        <taxon>asterids</taxon>
        <taxon>lamiids</taxon>
        <taxon>Lamiales</taxon>
        <taxon>Orobanchaceae</taxon>
        <taxon>Rehmannieae</taxon>
        <taxon>Rehmannia</taxon>
    </lineage>
</organism>
<dbReference type="CDD" id="cd00303">
    <property type="entry name" value="retropepsin_like"/>
    <property type="match status" value="1"/>
</dbReference>
<feature type="region of interest" description="Disordered" evidence="1">
    <location>
        <begin position="247"/>
        <end position="269"/>
    </location>
</feature>
<evidence type="ECO:0000256" key="1">
    <source>
        <dbReference type="SAM" id="MobiDB-lite"/>
    </source>
</evidence>
<dbReference type="Proteomes" id="UP001318860">
    <property type="component" value="Unassembled WGS sequence"/>
</dbReference>
<dbReference type="EMBL" id="JABTTQ020001032">
    <property type="protein sequence ID" value="KAK6136529.1"/>
    <property type="molecule type" value="Genomic_DNA"/>
</dbReference>
<gene>
    <name evidence="3" type="ORF">DH2020_029725</name>
</gene>